<dbReference type="Proteomes" id="UP000494363">
    <property type="component" value="Unassembled WGS sequence"/>
</dbReference>
<sequence>MAQLGLGLDLSTKCTRKPEFLDVKRRVVPWFKLIALIEPHYPKGKAGPAAAPDYGRRYRRFISCHSGLVCQNL</sequence>
<name>A0A6J5FAT8_9BURK</name>
<protein>
    <submittedName>
        <fullName evidence="1">Uncharacterized protein</fullName>
    </submittedName>
</protein>
<dbReference type="AlphaFoldDB" id="A0A6J5FAT8"/>
<proteinExistence type="predicted"/>
<evidence type="ECO:0000313" key="1">
    <source>
        <dbReference type="EMBL" id="CAB3774326.1"/>
    </source>
</evidence>
<evidence type="ECO:0000313" key="2">
    <source>
        <dbReference type="Proteomes" id="UP000494363"/>
    </source>
</evidence>
<accession>A0A6J5FAT8</accession>
<dbReference type="EMBL" id="CADIKH010000108">
    <property type="protein sequence ID" value="CAB3774326.1"/>
    <property type="molecule type" value="Genomic_DNA"/>
</dbReference>
<organism evidence="1 2">
    <name type="scientific">Paraburkholderia humisilvae</name>
    <dbReference type="NCBI Taxonomy" id="627669"/>
    <lineage>
        <taxon>Bacteria</taxon>
        <taxon>Pseudomonadati</taxon>
        <taxon>Pseudomonadota</taxon>
        <taxon>Betaproteobacteria</taxon>
        <taxon>Burkholderiales</taxon>
        <taxon>Burkholderiaceae</taxon>
        <taxon>Paraburkholderia</taxon>
    </lineage>
</organism>
<reference evidence="1 2" key="1">
    <citation type="submission" date="2020-04" db="EMBL/GenBank/DDBJ databases">
        <authorList>
            <person name="De Canck E."/>
        </authorList>
    </citation>
    <scope>NUCLEOTIDE SEQUENCE [LARGE SCALE GENOMIC DNA]</scope>
    <source>
        <strain evidence="1 2">LMG 29542</strain>
    </source>
</reference>
<gene>
    <name evidence="1" type="ORF">LMG29542_07721</name>
</gene>
<keyword evidence="2" id="KW-1185">Reference proteome</keyword>